<evidence type="ECO:0000256" key="7">
    <source>
        <dbReference type="ARBA" id="ARBA00033408"/>
    </source>
</evidence>
<keyword evidence="10" id="KW-1185">Reference proteome</keyword>
<evidence type="ECO:0000256" key="2">
    <source>
        <dbReference type="ARBA" id="ARBA00021315"/>
    </source>
</evidence>
<evidence type="ECO:0000313" key="10">
    <source>
        <dbReference type="Proteomes" id="UP001445335"/>
    </source>
</evidence>
<dbReference type="SUPFAM" id="SSF52540">
    <property type="entry name" value="P-loop containing nucleoside triphosphate hydrolases"/>
    <property type="match status" value="2"/>
</dbReference>
<organism evidence="9 10">
    <name type="scientific">Elliptochloris bilobata</name>
    <dbReference type="NCBI Taxonomy" id="381761"/>
    <lineage>
        <taxon>Eukaryota</taxon>
        <taxon>Viridiplantae</taxon>
        <taxon>Chlorophyta</taxon>
        <taxon>core chlorophytes</taxon>
        <taxon>Trebouxiophyceae</taxon>
        <taxon>Trebouxiophyceae incertae sedis</taxon>
        <taxon>Elliptochloris clade</taxon>
        <taxon>Elliptochloris</taxon>
    </lineage>
</organism>
<evidence type="ECO:0000256" key="4">
    <source>
        <dbReference type="ARBA" id="ARBA00022763"/>
    </source>
</evidence>
<evidence type="ECO:0000256" key="3">
    <source>
        <dbReference type="ARBA" id="ARBA00022741"/>
    </source>
</evidence>
<dbReference type="PANTHER" id="PTHR11059:SF0">
    <property type="entry name" value="DNA REPAIR PROTEIN RECN"/>
    <property type="match status" value="1"/>
</dbReference>
<dbReference type="PANTHER" id="PTHR11059">
    <property type="entry name" value="DNA REPAIR PROTEIN RECN"/>
    <property type="match status" value="1"/>
</dbReference>
<dbReference type="InterPro" id="IPR038729">
    <property type="entry name" value="Rad50/SbcC_AAA"/>
</dbReference>
<protein>
    <recommendedName>
        <fullName evidence="2">DNA repair protein RecN</fullName>
    </recommendedName>
    <alternativeName>
        <fullName evidence="7">Recombination protein N</fullName>
    </alternativeName>
</protein>
<proteinExistence type="inferred from homology"/>
<dbReference type="Pfam" id="PF13476">
    <property type="entry name" value="AAA_23"/>
    <property type="match status" value="1"/>
</dbReference>
<name>A0AAW1SKW1_9CHLO</name>
<dbReference type="InterPro" id="IPR004604">
    <property type="entry name" value="DNA_recomb/repair_RecN"/>
</dbReference>
<evidence type="ECO:0000256" key="6">
    <source>
        <dbReference type="ARBA" id="ARBA00023204"/>
    </source>
</evidence>
<evidence type="ECO:0000313" key="9">
    <source>
        <dbReference type="EMBL" id="KAK9846367.1"/>
    </source>
</evidence>
<dbReference type="GO" id="GO:0016887">
    <property type="term" value="F:ATP hydrolysis activity"/>
    <property type="evidence" value="ECO:0007669"/>
    <property type="project" value="InterPro"/>
</dbReference>
<feature type="domain" description="Rad50/SbcC-type AAA" evidence="8">
    <location>
        <begin position="35"/>
        <end position="80"/>
    </location>
</feature>
<sequence>MVCRPAEATRLHAKSKGNQRMKGLRAAHRGIYISELRLRNFALVEDETVAFGPGLNVITGESGSGKSVLVSALGQVLGAVAAEGCIRPPADVAVVEAIVRLSPAAQAHMRELLRGLGLPARALPAQTLRLRREISAAGPAGGVRSRCFINGAATPLRALREVGAAAVDVNGQHAAQTLRDPDTQVALLDRIAGSAGAAARFGGSLRRLRALEAQAAQLAALGGVRQRTGLQAMVDQVTKAGLQPGEERTLRRRLRRMVERRAALERCSLVRLALAGEGGAGGLDDGLRTVETHLSAILGVEEAHAALAGEGGAEAGADPSPNPETVDDGAATAVEAALADVARARGALVDAGAKVAAYAREFKYLQLDYDEAAARLGALERLFRKHDCAGSEELLQRVRGAEADLDRWFEMEGARADTEASILALRAELAATAAALSCARRVAAGQLRKAVEDCLADLAMAGSRFDVRIGWEPAEPEAPGALAVPAGLAAGVYERGEAFHARPSGLDAVEFLLAAGPAEPLRPLSAVASGGESARVMLALKAAPMAAAHDSAAAAMAAEATVEAPAGSTPGMCAANGAADAGVLVIEGASGQGNLLLNLAPEADGLFGSADDACEPAGEAVGAPILVLDELDSGVGGRVGGAVGALLRRMTRSPAGGGGGAAQILCVSHLPQVAAHAEHHICVQKAVSADGRAVTHFSALDAEQRCDEVAAMLGLGRAEALQLLAGAQA</sequence>
<dbReference type="GO" id="GO:0005524">
    <property type="term" value="F:ATP binding"/>
    <property type="evidence" value="ECO:0007669"/>
    <property type="project" value="UniProtKB-KW"/>
</dbReference>
<comment type="caution">
    <text evidence="9">The sequence shown here is derived from an EMBL/GenBank/DDBJ whole genome shotgun (WGS) entry which is preliminary data.</text>
</comment>
<evidence type="ECO:0000256" key="1">
    <source>
        <dbReference type="ARBA" id="ARBA00009441"/>
    </source>
</evidence>
<evidence type="ECO:0000259" key="8">
    <source>
        <dbReference type="Pfam" id="PF13476"/>
    </source>
</evidence>
<keyword evidence="4" id="KW-0227">DNA damage</keyword>
<evidence type="ECO:0000256" key="5">
    <source>
        <dbReference type="ARBA" id="ARBA00022840"/>
    </source>
</evidence>
<dbReference type="GO" id="GO:0006310">
    <property type="term" value="P:DNA recombination"/>
    <property type="evidence" value="ECO:0007669"/>
    <property type="project" value="InterPro"/>
</dbReference>
<dbReference type="InterPro" id="IPR027417">
    <property type="entry name" value="P-loop_NTPase"/>
</dbReference>
<gene>
    <name evidence="9" type="ORF">WJX81_002470</name>
</gene>
<dbReference type="GO" id="GO:0006302">
    <property type="term" value="P:double-strand break repair"/>
    <property type="evidence" value="ECO:0007669"/>
    <property type="project" value="InterPro"/>
</dbReference>
<reference evidence="9 10" key="1">
    <citation type="journal article" date="2024" name="Nat. Commun.">
        <title>Phylogenomics reveals the evolutionary origins of lichenization in chlorophyte algae.</title>
        <authorList>
            <person name="Puginier C."/>
            <person name="Libourel C."/>
            <person name="Otte J."/>
            <person name="Skaloud P."/>
            <person name="Haon M."/>
            <person name="Grisel S."/>
            <person name="Petersen M."/>
            <person name="Berrin J.G."/>
            <person name="Delaux P.M."/>
            <person name="Dal Grande F."/>
            <person name="Keller J."/>
        </authorList>
    </citation>
    <scope>NUCLEOTIDE SEQUENCE [LARGE SCALE GENOMIC DNA]</scope>
    <source>
        <strain evidence="9 10">SAG 245.80</strain>
    </source>
</reference>
<keyword evidence="5" id="KW-0067">ATP-binding</keyword>
<dbReference type="AlphaFoldDB" id="A0AAW1SKW1"/>
<dbReference type="Proteomes" id="UP001445335">
    <property type="component" value="Unassembled WGS sequence"/>
</dbReference>
<accession>A0AAW1SKW1</accession>
<dbReference type="EMBL" id="JALJOU010000001">
    <property type="protein sequence ID" value="KAK9846367.1"/>
    <property type="molecule type" value="Genomic_DNA"/>
</dbReference>
<keyword evidence="6" id="KW-0234">DNA repair</keyword>
<comment type="similarity">
    <text evidence="1">Belongs to the RecN family.</text>
</comment>
<keyword evidence="3" id="KW-0547">Nucleotide-binding</keyword>
<dbReference type="Gene3D" id="3.40.50.300">
    <property type="entry name" value="P-loop containing nucleotide triphosphate hydrolases"/>
    <property type="match status" value="3"/>
</dbReference>